<feature type="region of interest" description="Disordered" evidence="1">
    <location>
        <begin position="47"/>
        <end position="66"/>
    </location>
</feature>
<dbReference type="EMBL" id="JBBHJZ010000001">
    <property type="protein sequence ID" value="MEJ5975568.1"/>
    <property type="molecule type" value="Genomic_DNA"/>
</dbReference>
<dbReference type="RefSeq" id="WP_339585508.1">
    <property type="nucleotide sequence ID" value="NZ_JBBHJZ010000001.1"/>
</dbReference>
<evidence type="ECO:0000256" key="1">
    <source>
        <dbReference type="SAM" id="MobiDB-lite"/>
    </source>
</evidence>
<dbReference type="Proteomes" id="UP001361239">
    <property type="component" value="Unassembled WGS sequence"/>
</dbReference>
<sequence length="66" mass="7541">MAKTLAQFSIKRTGEDYRITLEDEDGGTATWNADEDQLDQIVEAIENRDEDEEEAAESDEDEEDED</sequence>
<keyword evidence="3" id="KW-1185">Reference proteome</keyword>
<protein>
    <submittedName>
        <fullName evidence="2">Uncharacterized protein</fullName>
    </submittedName>
</protein>
<proteinExistence type="predicted"/>
<gene>
    <name evidence="2" type="ORF">WG901_02895</name>
</gene>
<accession>A0ABU8RR51</accession>
<evidence type="ECO:0000313" key="3">
    <source>
        <dbReference type="Proteomes" id="UP001361239"/>
    </source>
</evidence>
<reference evidence="2 3" key="1">
    <citation type="submission" date="2024-03" db="EMBL/GenBank/DDBJ databases">
        <authorList>
            <person name="Jo J.-H."/>
        </authorList>
    </citation>
    <scope>NUCLEOTIDE SEQUENCE [LARGE SCALE GENOMIC DNA]</scope>
    <source>
        <strain evidence="2 3">PS1R-30</strain>
    </source>
</reference>
<organism evidence="2 3">
    <name type="scientific">Novosphingobium anseongense</name>
    <dbReference type="NCBI Taxonomy" id="3133436"/>
    <lineage>
        <taxon>Bacteria</taxon>
        <taxon>Pseudomonadati</taxon>
        <taxon>Pseudomonadota</taxon>
        <taxon>Alphaproteobacteria</taxon>
        <taxon>Sphingomonadales</taxon>
        <taxon>Sphingomonadaceae</taxon>
        <taxon>Novosphingobium</taxon>
    </lineage>
</organism>
<feature type="compositionally biased region" description="Acidic residues" evidence="1">
    <location>
        <begin position="48"/>
        <end position="66"/>
    </location>
</feature>
<name>A0ABU8RR51_9SPHN</name>
<evidence type="ECO:0000313" key="2">
    <source>
        <dbReference type="EMBL" id="MEJ5975568.1"/>
    </source>
</evidence>
<comment type="caution">
    <text evidence="2">The sequence shown here is derived from an EMBL/GenBank/DDBJ whole genome shotgun (WGS) entry which is preliminary data.</text>
</comment>